<gene>
    <name evidence="1" type="ORF">ASTO00021_LOCUS2537</name>
    <name evidence="2" type="ORF">ASTO00021_LOCUS2538</name>
</gene>
<dbReference type="EMBL" id="HBIN01003665">
    <property type="protein sequence ID" value="CAE0432211.1"/>
    <property type="molecule type" value="Transcribed_RNA"/>
</dbReference>
<accession>A0A6S8A469</accession>
<sequence length="437" mass="48506">MELLKSFDGSAIDLGTLQEAYDTLNLETESTGKYIVDVELVPGTENCQSTAHSGILRLTASDGNTTEVFLKKVTASASQKREWNDRRRYLVYARTEARFYEEFSHILKHRNVPIPTLATSKKNLDSVLGDSELSGPVNEEPEAKILQHAGCFLFLSCAGRKLIQESPLSEKMAEIALNTVARLHAAAWEDKELLEKAASRLQRFGGSFALSMRNPKEIQKIPGNWKRFSDVFSPLNPDLFERKGIDQLGTRLVAIAPWVAKQLSVLPDQRHATLIHGDFKAMNVFLPAEHSNERDGLLIDFASTGVGYGMSDVAMHLSHSVSPEVLANGGEERLIASYINALKKVYAERGAGMAMCEYPPSVASLHYKLGVVDYARFVLGRFWGNASPEVFLSKADKPNVTLVNRNAKAALAFVEKTHRCLLELEQLSQIDERVVKD</sequence>
<evidence type="ECO:0000313" key="2">
    <source>
        <dbReference type="EMBL" id="CAE0432211.1"/>
    </source>
</evidence>
<dbReference type="InterPro" id="IPR004119">
    <property type="entry name" value="EcKL"/>
</dbReference>
<organism evidence="1">
    <name type="scientific">Aplanochytrium stocchinoi</name>
    <dbReference type="NCBI Taxonomy" id="215587"/>
    <lineage>
        <taxon>Eukaryota</taxon>
        <taxon>Sar</taxon>
        <taxon>Stramenopiles</taxon>
        <taxon>Bigyra</taxon>
        <taxon>Labyrinthulomycetes</taxon>
        <taxon>Thraustochytrida</taxon>
        <taxon>Thraustochytriidae</taxon>
        <taxon>Aplanochytrium</taxon>
    </lineage>
</organism>
<dbReference type="Gene3D" id="3.90.1200.10">
    <property type="match status" value="1"/>
</dbReference>
<dbReference type="SUPFAM" id="SSF56112">
    <property type="entry name" value="Protein kinase-like (PK-like)"/>
    <property type="match status" value="1"/>
</dbReference>
<dbReference type="EMBL" id="HBIN01003664">
    <property type="protein sequence ID" value="CAE0432210.1"/>
    <property type="molecule type" value="Transcribed_RNA"/>
</dbReference>
<protein>
    <submittedName>
        <fullName evidence="1">Uncharacterized protein</fullName>
    </submittedName>
</protein>
<proteinExistence type="predicted"/>
<evidence type="ECO:0000313" key="1">
    <source>
        <dbReference type="EMBL" id="CAE0432210.1"/>
    </source>
</evidence>
<dbReference type="Pfam" id="PF02958">
    <property type="entry name" value="EcKL"/>
    <property type="match status" value="1"/>
</dbReference>
<name>A0A6S8A469_9STRA</name>
<dbReference type="InterPro" id="IPR011009">
    <property type="entry name" value="Kinase-like_dom_sf"/>
</dbReference>
<dbReference type="AlphaFoldDB" id="A0A6S8A469"/>
<reference evidence="1" key="1">
    <citation type="submission" date="2021-01" db="EMBL/GenBank/DDBJ databases">
        <authorList>
            <person name="Corre E."/>
            <person name="Pelletier E."/>
            <person name="Niang G."/>
            <person name="Scheremetjew M."/>
            <person name="Finn R."/>
            <person name="Kale V."/>
            <person name="Holt S."/>
            <person name="Cochrane G."/>
            <person name="Meng A."/>
            <person name="Brown T."/>
            <person name="Cohen L."/>
        </authorList>
    </citation>
    <scope>NUCLEOTIDE SEQUENCE</scope>
    <source>
        <strain evidence="1">GSBS06</strain>
    </source>
</reference>